<dbReference type="PANTHER" id="PTHR43628:SF1">
    <property type="entry name" value="CHITIN SYNTHASE REGULATORY FACTOR 2-RELATED"/>
    <property type="match status" value="1"/>
</dbReference>
<gene>
    <name evidence="1" type="ORF">C2G38_2229803</name>
</gene>
<dbReference type="EMBL" id="QKWP01002958">
    <property type="protein sequence ID" value="RIB01745.1"/>
    <property type="molecule type" value="Genomic_DNA"/>
</dbReference>
<dbReference type="InterPro" id="IPR006597">
    <property type="entry name" value="Sel1-like"/>
</dbReference>
<organism evidence="1 2">
    <name type="scientific">Gigaspora rosea</name>
    <dbReference type="NCBI Taxonomy" id="44941"/>
    <lineage>
        <taxon>Eukaryota</taxon>
        <taxon>Fungi</taxon>
        <taxon>Fungi incertae sedis</taxon>
        <taxon>Mucoromycota</taxon>
        <taxon>Glomeromycotina</taxon>
        <taxon>Glomeromycetes</taxon>
        <taxon>Diversisporales</taxon>
        <taxon>Gigasporaceae</taxon>
        <taxon>Gigaspora</taxon>
    </lineage>
</organism>
<protein>
    <recommendedName>
        <fullName evidence="3">HCP-like protein</fullName>
    </recommendedName>
</protein>
<dbReference type="AlphaFoldDB" id="A0A397TUD6"/>
<accession>A0A397TUD6</accession>
<comment type="caution">
    <text evidence="1">The sequence shown here is derived from an EMBL/GenBank/DDBJ whole genome shotgun (WGS) entry which is preliminary data.</text>
</comment>
<proteinExistence type="predicted"/>
<dbReference type="OrthoDB" id="2437122at2759"/>
<name>A0A397TUD6_9GLOM</name>
<dbReference type="PANTHER" id="PTHR43628">
    <property type="entry name" value="ACTIVATOR OF C KINASE PROTEIN 1-RELATED"/>
    <property type="match status" value="1"/>
</dbReference>
<dbReference type="InterPro" id="IPR011990">
    <property type="entry name" value="TPR-like_helical_dom_sf"/>
</dbReference>
<keyword evidence="2" id="KW-1185">Reference proteome</keyword>
<reference evidence="1 2" key="1">
    <citation type="submission" date="2018-06" db="EMBL/GenBank/DDBJ databases">
        <title>Comparative genomics reveals the genomic features of Rhizophagus irregularis, R. cerebriforme, R. diaphanum and Gigaspora rosea, and their symbiotic lifestyle signature.</title>
        <authorList>
            <person name="Morin E."/>
            <person name="San Clemente H."/>
            <person name="Chen E.C.H."/>
            <person name="De La Providencia I."/>
            <person name="Hainaut M."/>
            <person name="Kuo A."/>
            <person name="Kohler A."/>
            <person name="Murat C."/>
            <person name="Tang N."/>
            <person name="Roy S."/>
            <person name="Loubradou J."/>
            <person name="Henrissat B."/>
            <person name="Grigoriev I.V."/>
            <person name="Corradi N."/>
            <person name="Roux C."/>
            <person name="Martin F.M."/>
        </authorList>
    </citation>
    <scope>NUCLEOTIDE SEQUENCE [LARGE SCALE GENOMIC DNA]</scope>
    <source>
        <strain evidence="1 2">DAOM 194757</strain>
    </source>
</reference>
<sequence>MNKEKRSVVYSKDTLRLKVVSVQNSRDLVIGSAPFFTATMVDLGDCYKHGMGVEKDENKALIYYQKSASMGNVRGISNLGFCYLNGIGVKKDEYKAVIYYQRSANIIIDD</sequence>
<evidence type="ECO:0000313" key="1">
    <source>
        <dbReference type="EMBL" id="RIB01745.1"/>
    </source>
</evidence>
<evidence type="ECO:0008006" key="3">
    <source>
        <dbReference type="Google" id="ProtNLM"/>
    </source>
</evidence>
<dbReference type="Pfam" id="PF08238">
    <property type="entry name" value="Sel1"/>
    <property type="match status" value="2"/>
</dbReference>
<dbReference type="SMART" id="SM00671">
    <property type="entry name" value="SEL1"/>
    <property type="match status" value="2"/>
</dbReference>
<dbReference type="SUPFAM" id="SSF81901">
    <property type="entry name" value="HCP-like"/>
    <property type="match status" value="1"/>
</dbReference>
<dbReference type="Proteomes" id="UP000266673">
    <property type="component" value="Unassembled WGS sequence"/>
</dbReference>
<dbReference type="STRING" id="44941.A0A397TUD6"/>
<evidence type="ECO:0000313" key="2">
    <source>
        <dbReference type="Proteomes" id="UP000266673"/>
    </source>
</evidence>
<dbReference type="InterPro" id="IPR052945">
    <property type="entry name" value="Mitotic_Regulator"/>
</dbReference>
<dbReference type="Gene3D" id="1.25.40.10">
    <property type="entry name" value="Tetratricopeptide repeat domain"/>
    <property type="match status" value="1"/>
</dbReference>